<dbReference type="AlphaFoldDB" id="A0A0K8TPS6"/>
<dbReference type="EMBL" id="GDAI01001477">
    <property type="protein sequence ID" value="JAI16126.1"/>
    <property type="molecule type" value="mRNA"/>
</dbReference>
<dbReference type="GO" id="GO:0033290">
    <property type="term" value="C:eukaryotic 48S preinitiation complex"/>
    <property type="evidence" value="ECO:0007669"/>
    <property type="project" value="UniProtKB-UniRule"/>
</dbReference>
<keyword evidence="4 5" id="KW-0648">Protein biosynthesis</keyword>
<keyword evidence="3 6" id="KW-0694">RNA-binding</keyword>
<dbReference type="GO" id="GO:0003723">
    <property type="term" value="F:RNA binding"/>
    <property type="evidence" value="ECO:0007669"/>
    <property type="project" value="UniProtKB-UniRule"/>
</dbReference>
<dbReference type="InterPro" id="IPR012677">
    <property type="entry name" value="Nucleotide-bd_a/b_plait_sf"/>
</dbReference>
<dbReference type="InterPro" id="IPR017334">
    <property type="entry name" value="eIF3_g"/>
</dbReference>
<comment type="subcellular location">
    <subcellularLocation>
        <location evidence="5">Cytoplasm</location>
    </subcellularLocation>
</comment>
<feature type="domain" description="RRM" evidence="8">
    <location>
        <begin position="187"/>
        <end position="265"/>
    </location>
</feature>
<dbReference type="CDD" id="cd12408">
    <property type="entry name" value="RRM_eIF3G_like"/>
    <property type="match status" value="1"/>
</dbReference>
<dbReference type="PANTHER" id="PTHR10352">
    <property type="entry name" value="EUKARYOTIC TRANSLATION INITIATION FACTOR 3 SUBUNIT G"/>
    <property type="match status" value="1"/>
</dbReference>
<reference evidence="9" key="1">
    <citation type="journal article" date="2015" name="Insect Biochem. Mol. Biol.">
        <title>An insight into the sialome of the horse fly, Tabanus bromius.</title>
        <authorList>
            <person name="Ribeiro J.M."/>
            <person name="Kazimirova M."/>
            <person name="Takac P."/>
            <person name="Andersen J.F."/>
            <person name="Francischetti I.M."/>
        </authorList>
    </citation>
    <scope>NUCLEOTIDE SEQUENCE</scope>
</reference>
<keyword evidence="1 5" id="KW-0963">Cytoplasm</keyword>
<comment type="function">
    <text evidence="5">RNA-binding component of the eukaryotic translation initiation factor 3 (eIF-3) complex, which is involved in protein synthesis of a specialized repertoire of mRNAs and, together with other initiation factors, stimulates binding of mRNA and methionyl-tRNAi to the 40S ribosome. The eIF-3 complex specifically targets and initiates translation of a subset of mRNAs involved in cell proliferation. This subunit can bind 18S rRNA.</text>
</comment>
<proteinExistence type="evidence at transcript level"/>
<dbReference type="PROSITE" id="PS50102">
    <property type="entry name" value="RRM"/>
    <property type="match status" value="1"/>
</dbReference>
<evidence type="ECO:0000256" key="6">
    <source>
        <dbReference type="PROSITE-ProRule" id="PRU00176"/>
    </source>
</evidence>
<keyword evidence="2 5" id="KW-0396">Initiation factor</keyword>
<evidence type="ECO:0000259" key="8">
    <source>
        <dbReference type="PROSITE" id="PS50102"/>
    </source>
</evidence>
<evidence type="ECO:0000256" key="7">
    <source>
        <dbReference type="SAM" id="MobiDB-lite"/>
    </source>
</evidence>
<dbReference type="SUPFAM" id="SSF54928">
    <property type="entry name" value="RNA-binding domain, RBD"/>
    <property type="match status" value="1"/>
</dbReference>
<dbReference type="Pfam" id="PF00076">
    <property type="entry name" value="RRM_1"/>
    <property type="match status" value="1"/>
</dbReference>
<dbReference type="CDD" id="cd12933">
    <property type="entry name" value="eIF3G"/>
    <property type="match status" value="1"/>
</dbReference>
<sequence>MPAIDDIKSSWADEVELDLGFLPPPTEVTNDSFKYVTEYKENDDGIIVKVIRTYEIAKQMVSKSVAKRKHLPKFGDSENDKPGPNSHTTRVSEDVSIQYISAKEEEKASEALPDPSKGMAKCRICSGEHWSVYCPYKGTAMDTGKLLENKPAPTTTAEAAKTGKYIPPFMKDGQKGAGGLRARDDTAAIRISNLSENMNEADLEELVKNFGPHSKMFLARDKSTGKCKGFAYVHFKNKRDAATAITFLNGYGYDHLILSVEWSKPQN</sequence>
<dbReference type="GO" id="GO:0001732">
    <property type="term" value="P:formation of cytoplasmic translation initiation complex"/>
    <property type="evidence" value="ECO:0007669"/>
    <property type="project" value="UniProtKB-UniRule"/>
</dbReference>
<dbReference type="Pfam" id="PF12353">
    <property type="entry name" value="eIF3g"/>
    <property type="match status" value="1"/>
</dbReference>
<dbReference type="InterPro" id="IPR024675">
    <property type="entry name" value="eIF3g_N"/>
</dbReference>
<comment type="similarity">
    <text evidence="5">Belongs to the eIF-3 subunit G family.</text>
</comment>
<dbReference type="GO" id="GO:0016282">
    <property type="term" value="C:eukaryotic 43S preinitiation complex"/>
    <property type="evidence" value="ECO:0007669"/>
    <property type="project" value="UniProtKB-UniRule"/>
</dbReference>
<protein>
    <recommendedName>
        <fullName evidence="5">Eukaryotic translation initiation factor 3 subunit G</fullName>
        <shortName evidence="5">eIF3g</shortName>
    </recommendedName>
    <alternativeName>
        <fullName evidence="5">Eukaryotic translation initiation factor 3 RNA-binding subunit</fullName>
        <shortName evidence="5">eIF-3 RNA-binding subunit</shortName>
    </alternativeName>
    <alternativeName>
        <fullName evidence="5">Eukaryotic translation initiation factor 3 subunit 4</fullName>
    </alternativeName>
</protein>
<dbReference type="Gene3D" id="3.30.70.330">
    <property type="match status" value="1"/>
</dbReference>
<dbReference type="GO" id="GO:0005852">
    <property type="term" value="C:eukaryotic translation initiation factor 3 complex"/>
    <property type="evidence" value="ECO:0007669"/>
    <property type="project" value="UniProtKB-UniRule"/>
</dbReference>
<dbReference type="InterPro" id="IPR034240">
    <property type="entry name" value="eIF3G_RRM"/>
</dbReference>
<name>A0A0K8TPS6_TABBR</name>
<comment type="subunit">
    <text evidence="5">Component of the eukaryotic translation initiation factor 3 (eIF-3) complex.</text>
</comment>
<dbReference type="PIRSF" id="PIRSF037949">
    <property type="entry name" value="Transl_init_eIF-3_RNA-bind"/>
    <property type="match status" value="1"/>
</dbReference>
<dbReference type="SMART" id="SM00360">
    <property type="entry name" value="RRM"/>
    <property type="match status" value="1"/>
</dbReference>
<evidence type="ECO:0000256" key="2">
    <source>
        <dbReference type="ARBA" id="ARBA00022540"/>
    </source>
</evidence>
<accession>A0A0K8TPS6</accession>
<evidence type="ECO:0000256" key="1">
    <source>
        <dbReference type="ARBA" id="ARBA00022490"/>
    </source>
</evidence>
<evidence type="ECO:0000256" key="3">
    <source>
        <dbReference type="ARBA" id="ARBA00022884"/>
    </source>
</evidence>
<dbReference type="InterPro" id="IPR035979">
    <property type="entry name" value="RBD_domain_sf"/>
</dbReference>
<dbReference type="GO" id="GO:0003743">
    <property type="term" value="F:translation initiation factor activity"/>
    <property type="evidence" value="ECO:0007669"/>
    <property type="project" value="UniProtKB-UniRule"/>
</dbReference>
<dbReference type="InterPro" id="IPR000504">
    <property type="entry name" value="RRM_dom"/>
</dbReference>
<organism evidence="9">
    <name type="scientific">Tabanus bromius</name>
    <name type="common">Band-eyed brown horse fly</name>
    <dbReference type="NCBI Taxonomy" id="304241"/>
    <lineage>
        <taxon>Eukaryota</taxon>
        <taxon>Metazoa</taxon>
        <taxon>Ecdysozoa</taxon>
        <taxon>Arthropoda</taxon>
        <taxon>Hexapoda</taxon>
        <taxon>Insecta</taxon>
        <taxon>Pterygota</taxon>
        <taxon>Neoptera</taxon>
        <taxon>Endopterygota</taxon>
        <taxon>Diptera</taxon>
        <taxon>Brachycera</taxon>
        <taxon>Tabanomorpha</taxon>
        <taxon>Tabanoidea</taxon>
        <taxon>Tabanidae</taxon>
        <taxon>Tabanus</taxon>
    </lineage>
</organism>
<evidence type="ECO:0000256" key="5">
    <source>
        <dbReference type="HAMAP-Rule" id="MF_03006"/>
    </source>
</evidence>
<evidence type="ECO:0000313" key="9">
    <source>
        <dbReference type="EMBL" id="JAI16126.1"/>
    </source>
</evidence>
<evidence type="ECO:0000256" key="4">
    <source>
        <dbReference type="ARBA" id="ARBA00022917"/>
    </source>
</evidence>
<feature type="region of interest" description="Disordered" evidence="7">
    <location>
        <begin position="68"/>
        <end position="93"/>
    </location>
</feature>
<dbReference type="HAMAP" id="MF_03006">
    <property type="entry name" value="eIF3g"/>
    <property type="match status" value="1"/>
</dbReference>